<gene>
    <name evidence="1" type="ORF">RFI_00907</name>
</gene>
<dbReference type="EMBL" id="ASPP01000957">
    <property type="protein sequence ID" value="ETO36154.1"/>
    <property type="molecule type" value="Genomic_DNA"/>
</dbReference>
<reference evidence="1 2" key="1">
    <citation type="journal article" date="2013" name="Curr. Biol.">
        <title>The Genome of the Foraminiferan Reticulomyxa filosa.</title>
        <authorList>
            <person name="Glockner G."/>
            <person name="Hulsmann N."/>
            <person name="Schleicher M."/>
            <person name="Noegel A.A."/>
            <person name="Eichinger L."/>
            <person name="Gallinger C."/>
            <person name="Pawlowski J."/>
            <person name="Sierra R."/>
            <person name="Euteneuer U."/>
            <person name="Pillet L."/>
            <person name="Moustafa A."/>
            <person name="Platzer M."/>
            <person name="Groth M."/>
            <person name="Szafranski K."/>
            <person name="Schliwa M."/>
        </authorList>
    </citation>
    <scope>NUCLEOTIDE SEQUENCE [LARGE SCALE GENOMIC DNA]</scope>
</reference>
<comment type="caution">
    <text evidence="1">The sequence shown here is derived from an EMBL/GenBank/DDBJ whole genome shotgun (WGS) entry which is preliminary data.</text>
</comment>
<dbReference type="Gene3D" id="2.120.10.80">
    <property type="entry name" value="Kelch-type beta propeller"/>
    <property type="match status" value="1"/>
</dbReference>
<name>X6PDM1_RETFI</name>
<evidence type="ECO:0000313" key="1">
    <source>
        <dbReference type="EMBL" id="ETO36154.1"/>
    </source>
</evidence>
<dbReference type="InterPro" id="IPR015915">
    <property type="entry name" value="Kelch-typ_b-propeller"/>
</dbReference>
<proteinExistence type="predicted"/>
<dbReference type="Proteomes" id="UP000023152">
    <property type="component" value="Unassembled WGS sequence"/>
</dbReference>
<dbReference type="SUPFAM" id="SSF117281">
    <property type="entry name" value="Kelch motif"/>
    <property type="match status" value="1"/>
</dbReference>
<evidence type="ECO:0000313" key="2">
    <source>
        <dbReference type="Proteomes" id="UP000023152"/>
    </source>
</evidence>
<accession>X6PDM1</accession>
<organism evidence="1 2">
    <name type="scientific">Reticulomyxa filosa</name>
    <dbReference type="NCBI Taxonomy" id="46433"/>
    <lineage>
        <taxon>Eukaryota</taxon>
        <taxon>Sar</taxon>
        <taxon>Rhizaria</taxon>
        <taxon>Retaria</taxon>
        <taxon>Foraminifera</taxon>
        <taxon>Monothalamids</taxon>
        <taxon>Reticulomyxidae</taxon>
        <taxon>Reticulomyxa</taxon>
    </lineage>
</organism>
<protein>
    <submittedName>
        <fullName evidence="1">Uncharacterized protein</fullName>
    </submittedName>
</protein>
<keyword evidence="2" id="KW-1185">Reference proteome</keyword>
<sequence>MLLFECNVGLSIEYDEDNNTFQFFNNLYAYVCINDIILFFSGWNWISGAFSKSVHKYSIRKNKWTIFPNIFPSPLYDCIAILSEGDNDIHITGGKDDKHKSVSTHMKNKVRVWNPSQLSKNEIKLIIEYWIRISQIKFGWTDDFDKLL</sequence>
<dbReference type="AlphaFoldDB" id="X6PDM1"/>